<evidence type="ECO:0000313" key="8">
    <source>
        <dbReference type="Proteomes" id="UP001174909"/>
    </source>
</evidence>
<dbReference type="GO" id="GO:0042421">
    <property type="term" value="P:norepinephrine biosynthetic process"/>
    <property type="evidence" value="ECO:0007669"/>
    <property type="project" value="TreeGrafter"/>
</dbReference>
<dbReference type="Proteomes" id="UP001174909">
    <property type="component" value="Unassembled WGS sequence"/>
</dbReference>
<dbReference type="GO" id="GO:0005615">
    <property type="term" value="C:extracellular space"/>
    <property type="evidence" value="ECO:0007669"/>
    <property type="project" value="TreeGrafter"/>
</dbReference>
<keyword evidence="7" id="KW-0560">Oxidoreductase</keyword>
<protein>
    <submittedName>
        <fullName evidence="7">DBH-like monooxygenase protein 1 homolog</fullName>
    </submittedName>
</protein>
<keyword evidence="4" id="KW-0472">Membrane</keyword>
<dbReference type="InterPro" id="IPR036939">
    <property type="entry name" value="Cu2_ascorb_mOase_N_sf"/>
</dbReference>
<dbReference type="PROSITE" id="PS50836">
    <property type="entry name" value="DOMON"/>
    <property type="match status" value="1"/>
</dbReference>
<organism evidence="7 8">
    <name type="scientific">Geodia barretti</name>
    <name type="common">Barrett's horny sponge</name>
    <dbReference type="NCBI Taxonomy" id="519541"/>
    <lineage>
        <taxon>Eukaryota</taxon>
        <taxon>Metazoa</taxon>
        <taxon>Porifera</taxon>
        <taxon>Demospongiae</taxon>
        <taxon>Heteroscleromorpha</taxon>
        <taxon>Tetractinellida</taxon>
        <taxon>Astrophorina</taxon>
        <taxon>Geodiidae</taxon>
        <taxon>Geodia</taxon>
    </lineage>
</organism>
<dbReference type="EMBL" id="CASHTH010003763">
    <property type="protein sequence ID" value="CAI8048971.1"/>
    <property type="molecule type" value="Genomic_DNA"/>
</dbReference>
<dbReference type="SUPFAM" id="SSF49344">
    <property type="entry name" value="CBD9-like"/>
    <property type="match status" value="1"/>
</dbReference>
<dbReference type="InterPro" id="IPR000323">
    <property type="entry name" value="Cu2_ascorb_mOase_N"/>
</dbReference>
<dbReference type="SMART" id="SM00664">
    <property type="entry name" value="DoH"/>
    <property type="match status" value="1"/>
</dbReference>
<dbReference type="InterPro" id="IPR028460">
    <property type="entry name" value="Tbh/DBH"/>
</dbReference>
<dbReference type="GO" id="GO:0005507">
    <property type="term" value="F:copper ion binding"/>
    <property type="evidence" value="ECO:0007669"/>
    <property type="project" value="InterPro"/>
</dbReference>
<keyword evidence="8" id="KW-1185">Reference proteome</keyword>
<keyword evidence="3 5" id="KW-0732">Signal</keyword>
<feature type="domain" description="DOMON" evidence="6">
    <location>
        <begin position="39"/>
        <end position="155"/>
    </location>
</feature>
<dbReference type="PANTHER" id="PTHR10157:SF23">
    <property type="entry name" value="MOXD1 HOMOLOG 1"/>
    <property type="match status" value="1"/>
</dbReference>
<dbReference type="InterPro" id="IPR008977">
    <property type="entry name" value="PHM/PNGase_F_dom_sf"/>
</dbReference>
<comment type="caution">
    <text evidence="7">The sequence shown here is derived from an EMBL/GenBank/DDBJ whole genome shotgun (WGS) entry which is preliminary data.</text>
</comment>
<evidence type="ECO:0000256" key="4">
    <source>
        <dbReference type="ARBA" id="ARBA00023136"/>
    </source>
</evidence>
<keyword evidence="7" id="KW-0503">Monooxygenase</keyword>
<dbReference type="Gene3D" id="2.60.120.310">
    <property type="entry name" value="Copper type II, ascorbate-dependent monooxygenase, N-terminal domain"/>
    <property type="match status" value="1"/>
</dbReference>
<dbReference type="CDD" id="cd09631">
    <property type="entry name" value="DOMON_DOH"/>
    <property type="match status" value="1"/>
</dbReference>
<dbReference type="InterPro" id="IPR000945">
    <property type="entry name" value="DBH-like"/>
</dbReference>
<evidence type="ECO:0000256" key="3">
    <source>
        <dbReference type="ARBA" id="ARBA00022729"/>
    </source>
</evidence>
<feature type="chain" id="PRO_5041243594" evidence="5">
    <location>
        <begin position="20"/>
        <end position="357"/>
    </location>
</feature>
<evidence type="ECO:0000256" key="2">
    <source>
        <dbReference type="ARBA" id="ARBA00010676"/>
    </source>
</evidence>
<dbReference type="Gene3D" id="2.60.40.1210">
    <property type="entry name" value="Cellobiose dehydrogenase, cytochrome domain"/>
    <property type="match status" value="1"/>
</dbReference>
<feature type="signal peptide" evidence="5">
    <location>
        <begin position="1"/>
        <end position="19"/>
    </location>
</feature>
<comment type="similarity">
    <text evidence="2">Belongs to the copper type II ascorbate-dependent monooxygenase family.</text>
</comment>
<dbReference type="PANTHER" id="PTHR10157">
    <property type="entry name" value="DOPAMINE BETA HYDROXYLASE RELATED"/>
    <property type="match status" value="1"/>
</dbReference>
<evidence type="ECO:0000256" key="1">
    <source>
        <dbReference type="ARBA" id="ARBA00004370"/>
    </source>
</evidence>
<accession>A0AA35XE23</accession>
<dbReference type="PRINTS" id="PR00767">
    <property type="entry name" value="DBMONOXGNASE"/>
</dbReference>
<evidence type="ECO:0000256" key="5">
    <source>
        <dbReference type="SAM" id="SignalP"/>
    </source>
</evidence>
<dbReference type="SUPFAM" id="SSF49742">
    <property type="entry name" value="PHM/PNGase F"/>
    <property type="match status" value="1"/>
</dbReference>
<dbReference type="GO" id="GO:0006589">
    <property type="term" value="P:octopamine biosynthetic process"/>
    <property type="evidence" value="ECO:0007669"/>
    <property type="project" value="TreeGrafter"/>
</dbReference>
<dbReference type="Pfam" id="PF03351">
    <property type="entry name" value="DOMON"/>
    <property type="match status" value="1"/>
</dbReference>
<dbReference type="Pfam" id="PF01082">
    <property type="entry name" value="Cu2_monooxygen"/>
    <property type="match status" value="1"/>
</dbReference>
<dbReference type="GO" id="GO:0042420">
    <property type="term" value="P:dopamine catabolic process"/>
    <property type="evidence" value="ECO:0007669"/>
    <property type="project" value="TreeGrafter"/>
</dbReference>
<dbReference type="InterPro" id="IPR005018">
    <property type="entry name" value="DOMON_domain"/>
</dbReference>
<dbReference type="InterPro" id="IPR045266">
    <property type="entry name" value="DOH_DOMON"/>
</dbReference>
<dbReference type="FunFam" id="2.60.40.1210:FF:000001">
    <property type="entry name" value="Monooxygenase, DBH-like 1, like"/>
    <property type="match status" value="1"/>
</dbReference>
<dbReference type="GO" id="GO:0004500">
    <property type="term" value="F:dopamine beta-monooxygenase activity"/>
    <property type="evidence" value="ECO:0007669"/>
    <property type="project" value="InterPro"/>
</dbReference>
<name>A0AA35XE23_GEOBA</name>
<dbReference type="GO" id="GO:0030667">
    <property type="term" value="C:secretory granule membrane"/>
    <property type="evidence" value="ECO:0007669"/>
    <property type="project" value="TreeGrafter"/>
</dbReference>
<evidence type="ECO:0000313" key="7">
    <source>
        <dbReference type="EMBL" id="CAI8048971.1"/>
    </source>
</evidence>
<gene>
    <name evidence="7" type="ORF">GBAR_LOCUS26979</name>
</gene>
<proteinExistence type="inferred from homology"/>
<reference evidence="7" key="1">
    <citation type="submission" date="2023-03" db="EMBL/GenBank/DDBJ databases">
        <authorList>
            <person name="Steffen K."/>
            <person name="Cardenas P."/>
        </authorList>
    </citation>
    <scope>NUCLEOTIDE SEQUENCE</scope>
</reference>
<evidence type="ECO:0000259" key="6">
    <source>
        <dbReference type="PROSITE" id="PS50836"/>
    </source>
</evidence>
<comment type="subcellular location">
    <subcellularLocation>
        <location evidence="1">Membrane</location>
    </subcellularLocation>
</comment>
<sequence>MRALVQLAVFALALSLVRCEHDFSRYSFQTTLNTQENGGLYELYWTFDNEAEKISFAVRVNAAGWVGFGLSPNGQMPDSDVVIGWVPSEGDPVFHDRFAGGREPPTIDEQQDWVLKGGEEENGFTILEFSRKYVTCDDYDLPITPETARVIWSFHATTDPTSEVLTFADRHSHRGALSLNLLGGLPDAAPDPLGLDSYDITVNGITIPESDTTYWCAAFKLPESIRTQTRYITKFGPVVTEGNEAHVHHLLIYLCDGINDTHVGNGGVCDSDVPRQVVACRGGTLIAAWAVGGEEFVYPNNVAYPFGGEGFPEYLVMELHYDNPPKIQGTVDSSGMRMWYTSTAREYDAGILRLVML</sequence>
<dbReference type="AlphaFoldDB" id="A0AA35XE23"/>